<feature type="compositionally biased region" description="Basic residues" evidence="3">
    <location>
        <begin position="562"/>
        <end position="574"/>
    </location>
</feature>
<dbReference type="Proteomes" id="UP000747542">
    <property type="component" value="Unassembled WGS sequence"/>
</dbReference>
<keyword evidence="6" id="KW-1185">Reference proteome</keyword>
<feature type="compositionally biased region" description="Polar residues" evidence="3">
    <location>
        <begin position="154"/>
        <end position="168"/>
    </location>
</feature>
<feature type="compositionally biased region" description="Basic residues" evidence="3">
    <location>
        <begin position="344"/>
        <end position="355"/>
    </location>
</feature>
<comment type="caution">
    <text evidence="5">The sequence shown here is derived from an EMBL/GenBank/DDBJ whole genome shotgun (WGS) entry which is preliminary data.</text>
</comment>
<feature type="compositionally biased region" description="Basic and acidic residues" evidence="3">
    <location>
        <begin position="356"/>
        <end position="368"/>
    </location>
</feature>
<dbReference type="InterPro" id="IPR052790">
    <property type="entry name" value="YEATS_domain"/>
</dbReference>
<dbReference type="InterPro" id="IPR055129">
    <property type="entry name" value="YEATS_dom"/>
</dbReference>
<feature type="compositionally biased region" description="Basic residues" evidence="3">
    <location>
        <begin position="519"/>
        <end position="529"/>
    </location>
</feature>
<feature type="compositionally biased region" description="Low complexity" evidence="3">
    <location>
        <begin position="306"/>
        <end position="316"/>
    </location>
</feature>
<feature type="compositionally biased region" description="Basic and acidic residues" evidence="3">
    <location>
        <begin position="722"/>
        <end position="740"/>
    </location>
</feature>
<proteinExistence type="predicted"/>
<dbReference type="Pfam" id="PF17793">
    <property type="entry name" value="AHD"/>
    <property type="match status" value="1"/>
</dbReference>
<dbReference type="PANTHER" id="PTHR47827:SF3">
    <property type="entry name" value="AF-9 ANC1 HOMOLOGY DOMAIN-CONTAINING PROTEIN"/>
    <property type="match status" value="1"/>
</dbReference>
<feature type="region of interest" description="Disordered" evidence="3">
    <location>
        <begin position="397"/>
        <end position="788"/>
    </location>
</feature>
<dbReference type="PROSITE" id="PS51037">
    <property type="entry name" value="YEATS"/>
    <property type="match status" value="1"/>
</dbReference>
<dbReference type="AlphaFoldDB" id="A0A8J5TJH2"/>
<feature type="compositionally biased region" description="Basic and acidic residues" evidence="3">
    <location>
        <begin position="256"/>
        <end position="272"/>
    </location>
</feature>
<evidence type="ECO:0000259" key="4">
    <source>
        <dbReference type="PROSITE" id="PS51037"/>
    </source>
</evidence>
<feature type="compositionally biased region" description="Basic and acidic residues" evidence="3">
    <location>
        <begin position="397"/>
        <end position="414"/>
    </location>
</feature>
<evidence type="ECO:0000256" key="2">
    <source>
        <dbReference type="PROSITE-ProRule" id="PRU00376"/>
    </source>
</evidence>
<feature type="compositionally biased region" description="Polar residues" evidence="3">
    <location>
        <begin position="750"/>
        <end position="759"/>
    </location>
</feature>
<feature type="region of interest" description="Disordered" evidence="3">
    <location>
        <begin position="150"/>
        <end position="368"/>
    </location>
</feature>
<feature type="compositionally biased region" description="Basic and acidic residues" evidence="3">
    <location>
        <begin position="193"/>
        <end position="204"/>
    </location>
</feature>
<dbReference type="InterPro" id="IPR038704">
    <property type="entry name" value="YEAST_sf"/>
</dbReference>
<dbReference type="GO" id="GO:0003682">
    <property type="term" value="F:chromatin binding"/>
    <property type="evidence" value="ECO:0007669"/>
    <property type="project" value="TreeGrafter"/>
</dbReference>
<feature type="compositionally biased region" description="Basic and acidic residues" evidence="3">
    <location>
        <begin position="215"/>
        <end position="248"/>
    </location>
</feature>
<keyword evidence="1 2" id="KW-0539">Nucleus</keyword>
<evidence type="ECO:0000313" key="6">
    <source>
        <dbReference type="Proteomes" id="UP000747542"/>
    </source>
</evidence>
<reference evidence="5" key="1">
    <citation type="journal article" date="2021" name="Sci. Adv.">
        <title>The American lobster genome reveals insights on longevity, neural, and immune adaptations.</title>
        <authorList>
            <person name="Polinski J.M."/>
            <person name="Zimin A.V."/>
            <person name="Clark K.F."/>
            <person name="Kohn A.B."/>
            <person name="Sadowski N."/>
            <person name="Timp W."/>
            <person name="Ptitsyn A."/>
            <person name="Khanna P."/>
            <person name="Romanova D.Y."/>
            <person name="Williams P."/>
            <person name="Greenwood S.J."/>
            <person name="Moroz L.L."/>
            <person name="Walt D.R."/>
            <person name="Bodnar A.G."/>
        </authorList>
    </citation>
    <scope>NUCLEOTIDE SEQUENCE</scope>
    <source>
        <strain evidence="5">GMGI-L3</strain>
    </source>
</reference>
<dbReference type="CDD" id="cd16906">
    <property type="entry name" value="YEATS_AF-9_like"/>
    <property type="match status" value="1"/>
</dbReference>
<feature type="compositionally biased region" description="Low complexity" evidence="3">
    <location>
        <begin position="458"/>
        <end position="496"/>
    </location>
</feature>
<sequence>MSSKVNNKGLNVVVTLELGHRATVRQQRGNEVFTHDWEVFVQGPSGTRIEAFIEKIVFTLHKSFAKPKRVVRTSPYKVSEKGYGSFNLPIEIYFRTNHPDDTRRAQFEYDLFLQNVQCPPITYQRKEKLTFLKPSDDFKKKLLQGGGVIVMGQEDSSQGEKTAVSRPSSGAKIKPHAAPQHQPDTAKKHKHQTFKETKKQESKVSDQFSALFGEPIKKVADQKKPSKEKPPKEKEKVPEKVNENEKCKGRCQQVKTSKDGCRCAQREKETSKRSSSPSSKRSVSPASKRSLSPASKRSLSPASKRSLSPASSIKSDSSAKRKKCETESTKVVVEKTIEETKEKKKEKKKDKKEKRRDKEDVPSVEVDREKPVEKVIVKTESSTKMAAPMLKEERVVLPVKSGDRSPAKERVKVEHKVKKGVHKEAVKEEPVVVTPQVNAKEKKVKEKPVHVPPPAPPRSRSSSKSSSRSLSPSLSPSRSPSPACSRSSSKSSRSRSPPSPASVGRESPYRSPSLSRSRSPARSKSRSRSRSSSGSRRSVSRSPSVSRSKSRSPSRSPTHSRSPSRSRSKSRSRSRSASGSRSQSSSPARSKSRSVSRSPTRSVSSSSSGSSPSPVSVAESQSQVPAPRTGPPRPPLAAGTDSRGPTNPLSIMMKEVSSSSSESEERGSADGKGQVKVPLRSPADASRSSHAPVSQQVSTTPRQIKKEPIISSDDEVTPVVKDNSRVTGKREPITRRPPQREKKKRRSQQDNSSPITTNLPSSSPKETSKTVKEEVKQEDVKGVKEEATATSRLTPEYLQELVELQHKIMNSVDRDQLQQVVDIIAEHSSFQLTHAHFNFDLCSLDAQVVKQLQGCFS</sequence>
<dbReference type="Pfam" id="PF03366">
    <property type="entry name" value="YEATS"/>
    <property type="match status" value="1"/>
</dbReference>
<feature type="compositionally biased region" description="Basic and acidic residues" evidence="3">
    <location>
        <begin position="324"/>
        <end position="343"/>
    </location>
</feature>
<feature type="domain" description="YEATS" evidence="4">
    <location>
        <begin position="6"/>
        <end position="145"/>
    </location>
</feature>
<dbReference type="PANTHER" id="PTHR47827">
    <property type="entry name" value="AHD DOMAIN-CONTAINING PROTEIN"/>
    <property type="match status" value="1"/>
</dbReference>
<dbReference type="GO" id="GO:0008023">
    <property type="term" value="C:transcription elongation factor complex"/>
    <property type="evidence" value="ECO:0007669"/>
    <property type="project" value="TreeGrafter"/>
</dbReference>
<protein>
    <submittedName>
        <fullName evidence="5">AF-9-like</fullName>
    </submittedName>
</protein>
<accession>A0A8J5TJH2</accession>
<feature type="compositionally biased region" description="Polar residues" evidence="3">
    <location>
        <begin position="292"/>
        <end position="305"/>
    </location>
</feature>
<comment type="subcellular location">
    <subcellularLocation>
        <location evidence="2">Nucleus</location>
    </subcellularLocation>
</comment>
<organism evidence="5 6">
    <name type="scientific">Homarus americanus</name>
    <name type="common">American lobster</name>
    <dbReference type="NCBI Taxonomy" id="6706"/>
    <lineage>
        <taxon>Eukaryota</taxon>
        <taxon>Metazoa</taxon>
        <taxon>Ecdysozoa</taxon>
        <taxon>Arthropoda</taxon>
        <taxon>Crustacea</taxon>
        <taxon>Multicrustacea</taxon>
        <taxon>Malacostraca</taxon>
        <taxon>Eumalacostraca</taxon>
        <taxon>Eucarida</taxon>
        <taxon>Decapoda</taxon>
        <taxon>Pleocyemata</taxon>
        <taxon>Astacidea</taxon>
        <taxon>Nephropoidea</taxon>
        <taxon>Nephropidae</taxon>
        <taxon>Homarus</taxon>
    </lineage>
</organism>
<dbReference type="Gene3D" id="1.20.1270.290">
    <property type="match status" value="1"/>
</dbReference>
<evidence type="ECO:0000256" key="1">
    <source>
        <dbReference type="ARBA" id="ARBA00023242"/>
    </source>
</evidence>
<dbReference type="InterPro" id="IPR040930">
    <property type="entry name" value="AF-9_AHD"/>
</dbReference>
<feature type="compositionally biased region" description="Basic and acidic residues" evidence="3">
    <location>
        <begin position="766"/>
        <end position="787"/>
    </location>
</feature>
<name>A0A8J5TJH2_HOMAM</name>
<evidence type="ECO:0000313" key="5">
    <source>
        <dbReference type="EMBL" id="KAG7176669.1"/>
    </source>
</evidence>
<feature type="compositionally biased region" description="Low complexity" evidence="3">
    <location>
        <begin position="273"/>
        <end position="290"/>
    </location>
</feature>
<feature type="compositionally biased region" description="Basic and acidic residues" evidence="3">
    <location>
        <begin position="439"/>
        <end position="449"/>
    </location>
</feature>
<feature type="compositionally biased region" description="Low complexity" evidence="3">
    <location>
        <begin position="575"/>
        <end position="627"/>
    </location>
</feature>
<evidence type="ECO:0000256" key="3">
    <source>
        <dbReference type="SAM" id="MobiDB-lite"/>
    </source>
</evidence>
<dbReference type="Gene3D" id="2.60.40.1970">
    <property type="entry name" value="YEATS domain"/>
    <property type="match status" value="1"/>
</dbReference>
<feature type="compositionally biased region" description="Low complexity" evidence="3">
    <location>
        <begin position="509"/>
        <end position="518"/>
    </location>
</feature>
<dbReference type="EMBL" id="JAHLQT010003055">
    <property type="protein sequence ID" value="KAG7176669.1"/>
    <property type="molecule type" value="Genomic_DNA"/>
</dbReference>
<dbReference type="GO" id="GO:0045893">
    <property type="term" value="P:positive regulation of DNA-templated transcription"/>
    <property type="evidence" value="ECO:0007669"/>
    <property type="project" value="TreeGrafter"/>
</dbReference>
<feature type="compositionally biased region" description="Polar residues" evidence="3">
    <location>
        <begin position="686"/>
        <end position="702"/>
    </location>
</feature>
<feature type="compositionally biased region" description="Low complexity" evidence="3">
    <location>
        <begin position="530"/>
        <end position="561"/>
    </location>
</feature>
<gene>
    <name evidence="5" type="primary">MLLT3-L</name>
    <name evidence="5" type="ORF">Hamer_G015488</name>
</gene>